<dbReference type="PANTHER" id="PTHR42659">
    <property type="entry name" value="XANTHINE DEHYDROGENASE SUBUNIT C-RELATED"/>
    <property type="match status" value="1"/>
</dbReference>
<dbReference type="Gene3D" id="3.30.465.10">
    <property type="match status" value="1"/>
</dbReference>
<feature type="domain" description="FAD-binding PCMH-type" evidence="1">
    <location>
        <begin position="1"/>
        <end position="173"/>
    </location>
</feature>
<dbReference type="InterPro" id="IPR036318">
    <property type="entry name" value="FAD-bd_PCMH-like_sf"/>
</dbReference>
<gene>
    <name evidence="2" type="ORF">KAR29_05325</name>
</gene>
<name>A0A9Q7AEN7_9BACT</name>
<organism evidence="2 3">
    <name type="scientific">Aminithiophilus ramosus</name>
    <dbReference type="NCBI Taxonomy" id="3029084"/>
    <lineage>
        <taxon>Bacteria</taxon>
        <taxon>Thermotogati</taxon>
        <taxon>Synergistota</taxon>
        <taxon>Synergistia</taxon>
        <taxon>Synergistales</taxon>
        <taxon>Aminithiophilaceae</taxon>
        <taxon>Aminithiophilus</taxon>
    </lineage>
</organism>
<evidence type="ECO:0000313" key="2">
    <source>
        <dbReference type="EMBL" id="QTX33303.1"/>
    </source>
</evidence>
<protein>
    <submittedName>
        <fullName evidence="2">FAD binding domain-containing protein</fullName>
    </submittedName>
</protein>
<keyword evidence="3" id="KW-1185">Reference proteome</keyword>
<dbReference type="InterPro" id="IPR016166">
    <property type="entry name" value="FAD-bd_PCMH"/>
</dbReference>
<dbReference type="Gene3D" id="3.30.390.50">
    <property type="entry name" value="CO dehydrogenase flavoprotein, C-terminal domain"/>
    <property type="match status" value="1"/>
</dbReference>
<dbReference type="AlphaFoldDB" id="A0A9Q7AEN7"/>
<dbReference type="InterPro" id="IPR016167">
    <property type="entry name" value="FAD-bd_PCMH_sub1"/>
</dbReference>
<dbReference type="Pfam" id="PF00941">
    <property type="entry name" value="FAD_binding_5"/>
    <property type="match status" value="1"/>
</dbReference>
<accession>A0A9Q7AEN7</accession>
<dbReference type="Gene3D" id="3.30.43.10">
    <property type="entry name" value="Uridine Diphospho-n-acetylenolpyruvylglucosamine Reductase, domain 2"/>
    <property type="match status" value="1"/>
</dbReference>
<dbReference type="Proteomes" id="UP000671879">
    <property type="component" value="Chromosome"/>
</dbReference>
<dbReference type="SUPFAM" id="SSF56176">
    <property type="entry name" value="FAD-binding/transporter-associated domain-like"/>
    <property type="match status" value="1"/>
</dbReference>
<dbReference type="InterPro" id="IPR002346">
    <property type="entry name" value="Mopterin_DH_FAD-bd"/>
</dbReference>
<evidence type="ECO:0000259" key="1">
    <source>
        <dbReference type="PROSITE" id="PS51387"/>
    </source>
</evidence>
<dbReference type="GO" id="GO:0071949">
    <property type="term" value="F:FAD binding"/>
    <property type="evidence" value="ECO:0007669"/>
    <property type="project" value="InterPro"/>
</dbReference>
<proteinExistence type="predicted"/>
<dbReference type="EMBL" id="CP072943">
    <property type="protein sequence ID" value="QTX33303.1"/>
    <property type="molecule type" value="Genomic_DNA"/>
</dbReference>
<dbReference type="RefSeq" id="WP_274374583.1">
    <property type="nucleotide sequence ID" value="NZ_CP072943.1"/>
</dbReference>
<dbReference type="InterPro" id="IPR016169">
    <property type="entry name" value="FAD-bd_PCMH_sub2"/>
</dbReference>
<dbReference type="InterPro" id="IPR036683">
    <property type="entry name" value="CO_DH_flav_C_dom_sf"/>
</dbReference>
<dbReference type="PROSITE" id="PS51387">
    <property type="entry name" value="FAD_PCMH"/>
    <property type="match status" value="1"/>
</dbReference>
<evidence type="ECO:0000313" key="3">
    <source>
        <dbReference type="Proteomes" id="UP000671879"/>
    </source>
</evidence>
<dbReference type="InterPro" id="IPR051312">
    <property type="entry name" value="Diverse_Substr_Oxidored"/>
</dbReference>
<dbReference type="KEGG" id="aram:KAR29_05325"/>
<dbReference type="SUPFAM" id="SSF55447">
    <property type="entry name" value="CO dehydrogenase flavoprotein C-terminal domain-like"/>
    <property type="match status" value="1"/>
</dbReference>
<dbReference type="PANTHER" id="PTHR42659:SF9">
    <property type="entry name" value="XANTHINE DEHYDROGENASE FAD-BINDING SUBUNIT XDHB-RELATED"/>
    <property type="match status" value="1"/>
</dbReference>
<dbReference type="GO" id="GO:0016491">
    <property type="term" value="F:oxidoreductase activity"/>
    <property type="evidence" value="ECO:0007669"/>
    <property type="project" value="InterPro"/>
</dbReference>
<sequence length="267" mass="28078">MRGARPTDLGTLRALLASDDGKGRLVAGGTDLVVHLHRHPEEEPHLIDISSLEELRQIEKVGDALSVGAAVTFSEIGDSPLIRERAGALAMAAAVMGSTQIRNRATLGGNVANASAAADGTSALCALDALAVVEDSRGNEERVPVRTLITAPGKTLIGPGRFLRSFLIPPQGGPSAFFKTGSRRTVTISKLNIALGRRLVLGALAPAPLDVPEAKTLLRGRSEEAFLDGLTAAVERAIPTRSSLAYKRSAVRGLGDDLWRFLLEAGR</sequence>
<reference evidence="3" key="1">
    <citation type="submission" date="2021-04" db="EMBL/GenBank/DDBJ databases">
        <title>A novel Synergistetes isolate from a pyrite-forming mixed culture.</title>
        <authorList>
            <person name="Bunk B."/>
            <person name="Sproer C."/>
            <person name="Spring S."/>
            <person name="Pester M."/>
        </authorList>
    </citation>
    <scope>NUCLEOTIDE SEQUENCE [LARGE SCALE GENOMIC DNA]</scope>
    <source>
        <strain evidence="3">J.5.4.2-T.3.5.2</strain>
    </source>
</reference>